<protein>
    <submittedName>
        <fullName evidence="2">Uncharacterized protein</fullName>
    </submittedName>
</protein>
<name>A0A9P4NNT6_9PEZI</name>
<feature type="compositionally biased region" description="Basic and acidic residues" evidence="1">
    <location>
        <begin position="203"/>
        <end position="214"/>
    </location>
</feature>
<feature type="region of interest" description="Disordered" evidence="1">
    <location>
        <begin position="558"/>
        <end position="616"/>
    </location>
</feature>
<feature type="compositionally biased region" description="Acidic residues" evidence="1">
    <location>
        <begin position="594"/>
        <end position="616"/>
    </location>
</feature>
<feature type="region of interest" description="Disordered" evidence="1">
    <location>
        <begin position="252"/>
        <end position="285"/>
    </location>
</feature>
<feature type="region of interest" description="Disordered" evidence="1">
    <location>
        <begin position="332"/>
        <end position="374"/>
    </location>
</feature>
<accession>A0A9P4NNT6</accession>
<keyword evidence="3" id="KW-1185">Reference proteome</keyword>
<dbReference type="Proteomes" id="UP000800235">
    <property type="component" value="Unassembled WGS sequence"/>
</dbReference>
<dbReference type="EMBL" id="MU007051">
    <property type="protein sequence ID" value="KAF2428922.1"/>
    <property type="molecule type" value="Genomic_DNA"/>
</dbReference>
<sequence>MAANNNHQNLLANEEERDWNNPELIDAVMESDQQHAHEAAAAQVDASFPNALQAITSEEPTSGLDWFGNSQADGGVAEGSLTQGRGAIAPPASQGAFAGSIDRYASGQHSRALHEVPHGQVANNSSRDKMGFAGGGVAVPRFGLNFYESTIPNVQQGWIQQQPHNSFTYENLANHHFQQLTNPHPRTLLDQPAAIPGSPRNSDLSRDQTHEAGARSEQQPLLPPYLGGPPVEYPVGENFGHEYWGLDPPSPPRPAVGYGSDLQLPRPAFGYGGGPPPPSRPSRRLSGDFAQYQPLANAGMSNEGIEMGLLAEQGRGNRNQYAEEHDNFASTQWTRDNPQFGTPQTAPQATSHNTNSQDSQTPISSTAPSNLPSSGANYSAWTGSIRNVNDARNLLFAVRWQVKEPPAQDQTYPTSDQEWEAAAMQLYDAFIDVSTCRDSVYGAALKSVDGTGGIRSGLVRWSQAEVEATMWLIIDAIHQLHENGCTTPHFFFQPTSSKAKEFSFYNDTKRGKNASDLTFVDRINLIADVLRYSKKCGFDLMKGEGLLSLACDPEGMQRKQKGLKSRTGRQVKQRKANAKRRAGASIEGTADQEGQAEEDDVDEDMDDNQEQEEGYE</sequence>
<evidence type="ECO:0000313" key="2">
    <source>
        <dbReference type="EMBL" id="KAF2428922.1"/>
    </source>
</evidence>
<evidence type="ECO:0000313" key="3">
    <source>
        <dbReference type="Proteomes" id="UP000800235"/>
    </source>
</evidence>
<comment type="caution">
    <text evidence="2">The sequence shown here is derived from an EMBL/GenBank/DDBJ whole genome shotgun (WGS) entry which is preliminary data.</text>
</comment>
<feature type="compositionally biased region" description="Basic residues" evidence="1">
    <location>
        <begin position="558"/>
        <end position="582"/>
    </location>
</feature>
<reference evidence="2" key="1">
    <citation type="journal article" date="2020" name="Stud. Mycol.">
        <title>101 Dothideomycetes genomes: a test case for predicting lifestyles and emergence of pathogens.</title>
        <authorList>
            <person name="Haridas S."/>
            <person name="Albert R."/>
            <person name="Binder M."/>
            <person name="Bloem J."/>
            <person name="Labutti K."/>
            <person name="Salamov A."/>
            <person name="Andreopoulos B."/>
            <person name="Baker S."/>
            <person name="Barry K."/>
            <person name="Bills G."/>
            <person name="Bluhm B."/>
            <person name="Cannon C."/>
            <person name="Castanera R."/>
            <person name="Culley D."/>
            <person name="Daum C."/>
            <person name="Ezra D."/>
            <person name="Gonzalez J."/>
            <person name="Henrissat B."/>
            <person name="Kuo A."/>
            <person name="Liang C."/>
            <person name="Lipzen A."/>
            <person name="Lutzoni F."/>
            <person name="Magnuson J."/>
            <person name="Mondo S."/>
            <person name="Nolan M."/>
            <person name="Ohm R."/>
            <person name="Pangilinan J."/>
            <person name="Park H.-J."/>
            <person name="Ramirez L."/>
            <person name="Alfaro M."/>
            <person name="Sun H."/>
            <person name="Tritt A."/>
            <person name="Yoshinaga Y."/>
            <person name="Zwiers L.-H."/>
            <person name="Turgeon B."/>
            <person name="Goodwin S."/>
            <person name="Spatafora J."/>
            <person name="Crous P."/>
            <person name="Grigoriev I."/>
        </authorList>
    </citation>
    <scope>NUCLEOTIDE SEQUENCE</scope>
    <source>
        <strain evidence="2">CBS 130266</strain>
    </source>
</reference>
<feature type="region of interest" description="Disordered" evidence="1">
    <location>
        <begin position="68"/>
        <end position="94"/>
    </location>
</feature>
<gene>
    <name evidence="2" type="ORF">EJ08DRAFT_307456</name>
</gene>
<organism evidence="2 3">
    <name type="scientific">Tothia fuscella</name>
    <dbReference type="NCBI Taxonomy" id="1048955"/>
    <lineage>
        <taxon>Eukaryota</taxon>
        <taxon>Fungi</taxon>
        <taxon>Dikarya</taxon>
        <taxon>Ascomycota</taxon>
        <taxon>Pezizomycotina</taxon>
        <taxon>Dothideomycetes</taxon>
        <taxon>Pleosporomycetidae</taxon>
        <taxon>Venturiales</taxon>
        <taxon>Cylindrosympodiaceae</taxon>
        <taxon>Tothia</taxon>
    </lineage>
</organism>
<evidence type="ECO:0000256" key="1">
    <source>
        <dbReference type="SAM" id="MobiDB-lite"/>
    </source>
</evidence>
<feature type="region of interest" description="Disordered" evidence="1">
    <location>
        <begin position="108"/>
        <end position="128"/>
    </location>
</feature>
<feature type="region of interest" description="Disordered" evidence="1">
    <location>
        <begin position="182"/>
        <end position="229"/>
    </location>
</feature>
<proteinExistence type="predicted"/>
<dbReference type="AlphaFoldDB" id="A0A9P4NNT6"/>